<gene>
    <name evidence="2" type="ORF">Rhe02_46420</name>
</gene>
<name>A0A8J3QBL2_9ACTN</name>
<evidence type="ECO:0000256" key="1">
    <source>
        <dbReference type="SAM" id="Phobius"/>
    </source>
</evidence>
<feature type="transmembrane region" description="Helical" evidence="1">
    <location>
        <begin position="62"/>
        <end position="82"/>
    </location>
</feature>
<comment type="caution">
    <text evidence="2">The sequence shown here is derived from an EMBL/GenBank/DDBJ whole genome shotgun (WGS) entry which is preliminary data.</text>
</comment>
<proteinExistence type="predicted"/>
<feature type="transmembrane region" description="Helical" evidence="1">
    <location>
        <begin position="37"/>
        <end position="55"/>
    </location>
</feature>
<keyword evidence="1" id="KW-1133">Transmembrane helix</keyword>
<feature type="transmembrane region" description="Helical" evidence="1">
    <location>
        <begin position="88"/>
        <end position="109"/>
    </location>
</feature>
<feature type="transmembrane region" description="Helical" evidence="1">
    <location>
        <begin position="12"/>
        <end position="31"/>
    </location>
</feature>
<dbReference type="EMBL" id="BONY01000028">
    <property type="protein sequence ID" value="GIH06575.1"/>
    <property type="molecule type" value="Genomic_DNA"/>
</dbReference>
<sequence>MFHFPLNHPLSGFYRGVAAIVAVLMVAYPLVLSDNGTFTIVMIVAAVPVLLGVFFGRDRHHFLYELAGGFLILLGMAGLLVLHSPYNYLGQSVSSCIVLFLLGSVLLTAGMYTKIGTAEQAAAEEAYRTSGSGRVAEAAKVISAPHTRAEELDPGLT</sequence>
<accession>A0A8J3QBL2</accession>
<keyword evidence="1" id="KW-0812">Transmembrane</keyword>
<keyword evidence="1" id="KW-0472">Membrane</keyword>
<evidence type="ECO:0000313" key="3">
    <source>
        <dbReference type="Proteomes" id="UP000612899"/>
    </source>
</evidence>
<reference evidence="2" key="1">
    <citation type="submission" date="2021-01" db="EMBL/GenBank/DDBJ databases">
        <title>Whole genome shotgun sequence of Rhizocola hellebori NBRC 109834.</title>
        <authorList>
            <person name="Komaki H."/>
            <person name="Tamura T."/>
        </authorList>
    </citation>
    <scope>NUCLEOTIDE SEQUENCE</scope>
    <source>
        <strain evidence="2">NBRC 109834</strain>
    </source>
</reference>
<evidence type="ECO:0000313" key="2">
    <source>
        <dbReference type="EMBL" id="GIH06575.1"/>
    </source>
</evidence>
<dbReference type="AlphaFoldDB" id="A0A8J3QBL2"/>
<organism evidence="2 3">
    <name type="scientific">Rhizocola hellebori</name>
    <dbReference type="NCBI Taxonomy" id="1392758"/>
    <lineage>
        <taxon>Bacteria</taxon>
        <taxon>Bacillati</taxon>
        <taxon>Actinomycetota</taxon>
        <taxon>Actinomycetes</taxon>
        <taxon>Micromonosporales</taxon>
        <taxon>Micromonosporaceae</taxon>
        <taxon>Rhizocola</taxon>
    </lineage>
</organism>
<dbReference type="RefSeq" id="WP_203910388.1">
    <property type="nucleotide sequence ID" value="NZ_BONY01000028.1"/>
</dbReference>
<protein>
    <submittedName>
        <fullName evidence="2">Uncharacterized protein</fullName>
    </submittedName>
</protein>
<dbReference type="Proteomes" id="UP000612899">
    <property type="component" value="Unassembled WGS sequence"/>
</dbReference>
<keyword evidence="3" id="KW-1185">Reference proteome</keyword>